<dbReference type="PANTHER" id="PTHR34298">
    <property type="entry name" value="SEGREGATION AND CONDENSATION PROTEIN B"/>
    <property type="match status" value="1"/>
</dbReference>
<evidence type="ECO:0000256" key="1">
    <source>
        <dbReference type="ARBA" id="ARBA00022490"/>
    </source>
</evidence>
<proteinExistence type="predicted"/>
<evidence type="ECO:0000256" key="2">
    <source>
        <dbReference type="ARBA" id="ARBA00022618"/>
    </source>
</evidence>
<dbReference type="GO" id="GO:0051304">
    <property type="term" value="P:chromosome separation"/>
    <property type="evidence" value="ECO:0007669"/>
    <property type="project" value="InterPro"/>
</dbReference>
<dbReference type="GO" id="GO:0051301">
    <property type="term" value="P:cell division"/>
    <property type="evidence" value="ECO:0007669"/>
    <property type="project" value="UniProtKB-KW"/>
</dbReference>
<evidence type="ECO:0000256" key="4">
    <source>
        <dbReference type="ARBA" id="ARBA00023306"/>
    </source>
</evidence>
<dbReference type="Gene3D" id="1.10.10.10">
    <property type="entry name" value="Winged helix-like DNA-binding domain superfamily/Winged helix DNA-binding domain"/>
    <property type="match status" value="2"/>
</dbReference>
<evidence type="ECO:0000313" key="5">
    <source>
        <dbReference type="EMBL" id="SDX81575.1"/>
    </source>
</evidence>
<organism evidence="5 6">
    <name type="scientific">Acetomicrobium thermoterrenum DSM 13490</name>
    <dbReference type="NCBI Taxonomy" id="1120987"/>
    <lineage>
        <taxon>Bacteria</taxon>
        <taxon>Thermotogati</taxon>
        <taxon>Synergistota</taxon>
        <taxon>Synergistia</taxon>
        <taxon>Synergistales</taxon>
        <taxon>Acetomicrobiaceae</taxon>
        <taxon>Acetomicrobium</taxon>
    </lineage>
</organism>
<keyword evidence="3" id="KW-0159">Chromosome partition</keyword>
<keyword evidence="2" id="KW-0132">Cell division</keyword>
<keyword evidence="6" id="KW-1185">Reference proteome</keyword>
<protein>
    <submittedName>
        <fullName evidence="5">Segregation and condensation protein B</fullName>
    </submittedName>
</protein>
<dbReference type="InterPro" id="IPR036390">
    <property type="entry name" value="WH_DNA-bd_sf"/>
</dbReference>
<name>A0A1H3ESG6_9BACT</name>
<dbReference type="Pfam" id="PF04079">
    <property type="entry name" value="SMC_ScpB"/>
    <property type="match status" value="1"/>
</dbReference>
<sequence>MSDSRNAMDELARKVEAILFVSSEPVKSADISNALGVDVKIVEERLNDIKEHYKSHHGLTLINVAGGWQMATAGDLKDVIEEYNNSYGYKLRLSKAAMETLAIIAYKQPITRTEIEEIRGVRSDKVLETLLSTGLIKVAGRKKGTGSPLLYRTTQEFLEVFGINSLSELPTEEELKNEGNNS</sequence>
<reference evidence="6" key="1">
    <citation type="submission" date="2016-10" db="EMBL/GenBank/DDBJ databases">
        <authorList>
            <person name="Varghese N."/>
            <person name="Submissions S."/>
        </authorList>
    </citation>
    <scope>NUCLEOTIDE SEQUENCE [LARGE SCALE GENOMIC DNA]</scope>
    <source>
        <strain evidence="6">DSM 13490</strain>
    </source>
</reference>
<dbReference type="Proteomes" id="UP000199266">
    <property type="component" value="Unassembled WGS sequence"/>
</dbReference>
<dbReference type="SUPFAM" id="SSF46785">
    <property type="entry name" value="Winged helix' DNA-binding domain"/>
    <property type="match status" value="2"/>
</dbReference>
<dbReference type="PIRSF" id="PIRSF019345">
    <property type="entry name" value="ScpB"/>
    <property type="match status" value="1"/>
</dbReference>
<dbReference type="NCBIfam" id="TIGR00281">
    <property type="entry name" value="SMC-Scp complex subunit ScpB"/>
    <property type="match status" value="1"/>
</dbReference>
<dbReference type="EMBL" id="FNPD01000003">
    <property type="protein sequence ID" value="SDX81575.1"/>
    <property type="molecule type" value="Genomic_DNA"/>
</dbReference>
<dbReference type="RefSeq" id="WP_234945431.1">
    <property type="nucleotide sequence ID" value="NZ_FNPD01000003.1"/>
</dbReference>
<dbReference type="InterPro" id="IPR005234">
    <property type="entry name" value="ScpB_csome_segregation"/>
</dbReference>
<dbReference type="AlphaFoldDB" id="A0A1H3ESG6"/>
<evidence type="ECO:0000313" key="6">
    <source>
        <dbReference type="Proteomes" id="UP000199266"/>
    </source>
</evidence>
<dbReference type="PANTHER" id="PTHR34298:SF2">
    <property type="entry name" value="SEGREGATION AND CONDENSATION PROTEIN B"/>
    <property type="match status" value="1"/>
</dbReference>
<keyword evidence="1" id="KW-0963">Cytoplasm</keyword>
<accession>A0A1H3ESG6</accession>
<evidence type="ECO:0000256" key="3">
    <source>
        <dbReference type="ARBA" id="ARBA00022829"/>
    </source>
</evidence>
<dbReference type="InterPro" id="IPR036388">
    <property type="entry name" value="WH-like_DNA-bd_sf"/>
</dbReference>
<gene>
    <name evidence="5" type="ORF">SAMN03080603_00776</name>
</gene>
<keyword evidence="4" id="KW-0131">Cell cycle</keyword>